<feature type="region of interest" description="Disordered" evidence="11">
    <location>
        <begin position="1"/>
        <end position="91"/>
    </location>
</feature>
<evidence type="ECO:0000256" key="5">
    <source>
        <dbReference type="ARBA" id="ARBA00022454"/>
    </source>
</evidence>
<dbReference type="EMBL" id="UFQT01001076">
    <property type="protein sequence ID" value="SSX28767.1"/>
    <property type="molecule type" value="Genomic_DNA"/>
</dbReference>
<reference evidence="18" key="1">
    <citation type="submission" date="2018-04" db="EMBL/GenBank/DDBJ databases">
        <authorList>
            <person name="Go L.Y."/>
            <person name="Mitchell J.A."/>
        </authorList>
    </citation>
    <scope>NUCLEOTIDE SEQUENCE</scope>
    <source>
        <tissue evidence="18">Whole organism</tissue>
    </source>
</reference>
<dbReference type="Pfam" id="PF17404">
    <property type="entry name" value="Nrap_D3"/>
    <property type="match status" value="1"/>
</dbReference>
<dbReference type="InterPro" id="IPR035367">
    <property type="entry name" value="Nrap_D2"/>
</dbReference>
<dbReference type="Gene3D" id="1.10.1410.10">
    <property type="match status" value="2"/>
</dbReference>
<dbReference type="GO" id="GO:0006409">
    <property type="term" value="P:tRNA export from nucleus"/>
    <property type="evidence" value="ECO:0007669"/>
    <property type="project" value="TreeGrafter"/>
</dbReference>
<dbReference type="InterPro" id="IPR005554">
    <property type="entry name" value="NOL6/Upt22"/>
</dbReference>
<evidence type="ECO:0000259" key="14">
    <source>
        <dbReference type="Pfam" id="PF17404"/>
    </source>
</evidence>
<dbReference type="GO" id="GO:0005694">
    <property type="term" value="C:chromosome"/>
    <property type="evidence" value="ECO:0007669"/>
    <property type="project" value="UniProtKB-SubCell"/>
</dbReference>
<dbReference type="GO" id="GO:0034456">
    <property type="term" value="C:UTP-C complex"/>
    <property type="evidence" value="ECO:0007669"/>
    <property type="project" value="TreeGrafter"/>
</dbReference>
<feature type="compositionally biased region" description="Basic and acidic residues" evidence="11">
    <location>
        <begin position="75"/>
        <end position="84"/>
    </location>
</feature>
<comment type="function">
    <text evidence="8">Part of the small subunit (SSU) processome, first precursor of the small eukaryotic ribosomal subunit. During the assembly of the SSU processome in the nucleolus, many ribosome biogenesis factors, an RNA chaperone and ribosomal proteins associate with the nascent pre-rRNA and work in concert to generate RNA folding, modifications, rearrangements and cleavage as well as targeted degradation of pre-ribosomal RNA by the RNA exosome.</text>
</comment>
<dbReference type="FunFam" id="1.10.1410.10:FF:000006">
    <property type="entry name" value="Nucleolar protein 6"/>
    <property type="match status" value="1"/>
</dbReference>
<dbReference type="Pfam" id="PF17405">
    <property type="entry name" value="Nrap_D4"/>
    <property type="match status" value="1"/>
</dbReference>
<dbReference type="PANTHER" id="PTHR17972">
    <property type="entry name" value="NUCLEOLAR RNA-ASSOCIATED PROTEIN"/>
    <property type="match status" value="1"/>
</dbReference>
<feature type="domain" description="Nrap protein" evidence="15">
    <location>
        <begin position="664"/>
        <end position="859"/>
    </location>
</feature>
<protein>
    <recommendedName>
        <fullName evidence="4 10">Nucleolar protein 6</fullName>
    </recommendedName>
</protein>
<dbReference type="InterPro" id="IPR035368">
    <property type="entry name" value="Nrap_D3"/>
</dbReference>
<dbReference type="EMBL" id="UFQS01001076">
    <property type="protein sequence ID" value="SSX08856.1"/>
    <property type="molecule type" value="Genomic_DNA"/>
</dbReference>
<feature type="domain" description="Nrap protein" evidence="12">
    <location>
        <begin position="208"/>
        <end position="343"/>
    </location>
</feature>
<feature type="domain" description="Nrap protein" evidence="17">
    <location>
        <begin position="1023"/>
        <end position="1145"/>
    </location>
</feature>
<evidence type="ECO:0000313" key="19">
    <source>
        <dbReference type="EMBL" id="SSX28767.1"/>
    </source>
</evidence>
<evidence type="ECO:0000256" key="6">
    <source>
        <dbReference type="ARBA" id="ARBA00022884"/>
    </source>
</evidence>
<evidence type="ECO:0000256" key="8">
    <source>
        <dbReference type="ARBA" id="ARBA00035000"/>
    </source>
</evidence>
<reference evidence="19" key="2">
    <citation type="submission" date="2018-07" db="EMBL/GenBank/DDBJ databases">
        <authorList>
            <person name="Quirk P.G."/>
            <person name="Krulwich T.A."/>
        </authorList>
    </citation>
    <scope>NUCLEOTIDE SEQUENCE</scope>
</reference>
<evidence type="ECO:0000259" key="16">
    <source>
        <dbReference type="Pfam" id="PF17406"/>
    </source>
</evidence>
<dbReference type="GO" id="GO:0032545">
    <property type="term" value="C:CURI complex"/>
    <property type="evidence" value="ECO:0007669"/>
    <property type="project" value="TreeGrafter"/>
</dbReference>
<feature type="domain" description="Nrap protein" evidence="14">
    <location>
        <begin position="491"/>
        <end position="652"/>
    </location>
</feature>
<evidence type="ECO:0000256" key="7">
    <source>
        <dbReference type="ARBA" id="ARBA00023242"/>
    </source>
</evidence>
<dbReference type="FunFam" id="1.10.1410.10:FF:000005">
    <property type="entry name" value="Nucleolar protein 6"/>
    <property type="match status" value="1"/>
</dbReference>
<feature type="domain" description="Nrap protein" evidence="16">
    <location>
        <begin position="862"/>
        <end position="1018"/>
    </location>
</feature>
<evidence type="ECO:0000256" key="2">
    <source>
        <dbReference type="ARBA" id="ARBA00004604"/>
    </source>
</evidence>
<organism evidence="18">
    <name type="scientific">Culicoides sonorensis</name>
    <name type="common">Biting midge</name>
    <dbReference type="NCBI Taxonomy" id="179676"/>
    <lineage>
        <taxon>Eukaryota</taxon>
        <taxon>Metazoa</taxon>
        <taxon>Ecdysozoa</taxon>
        <taxon>Arthropoda</taxon>
        <taxon>Hexapoda</taxon>
        <taxon>Insecta</taxon>
        <taxon>Pterygota</taxon>
        <taxon>Neoptera</taxon>
        <taxon>Endopterygota</taxon>
        <taxon>Diptera</taxon>
        <taxon>Nematocera</taxon>
        <taxon>Chironomoidea</taxon>
        <taxon>Ceratopogonidae</taxon>
        <taxon>Ceratopogoninae</taxon>
        <taxon>Culicoides</taxon>
        <taxon>Monoculicoides</taxon>
    </lineage>
</organism>
<gene>
    <name evidence="18" type="primary">CSON000446</name>
</gene>
<dbReference type="InterPro" id="IPR035369">
    <property type="entry name" value="Nrap_D4"/>
</dbReference>
<dbReference type="Pfam" id="PF03813">
    <property type="entry name" value="Nrap"/>
    <property type="match status" value="1"/>
</dbReference>
<sequence length="1154" mass="134429">MIKKRNFVSLKPQFEESEDDESFNGENDSENDSDDSSESDEEEDYSITGNGNALSNKRKFQSNEADSDDEDENYSDEHENDSTQKAKKVKVTPTTIDELKRLEETENLYHSNMFRMQIEELLKEVKCQQKVNQYIQVWVEKLNKHLKSLKKGAEMTFPEVIKSPIAYPLITKVQDLAKTVFQFHPPEKDAEISGSQKYGTNIGEILNVDVVITIPFVVFHKEDYLNQRFFHKKAFYLQCIAEKLSQQKFIKEIKFNYFKNDLLRPVLEVTPDSDEFKLKFIIHCIADEKTFKLSRFHPCTNNVRSYLALSEEELLCPTPNYNSKILMDLVYMKNQDYMNEMLENHQGIRDAIILLKIWARQRHFDEGFYPFNGYLITLYICYLLKMEKIYPVMSSYQIIRLFWFNLSKSEWNKAGPMLCPLISDQKRPNLSEFHENFDLVFLDCTGFLNVCANMSLDLYERVKSESARAIQCLDSKSVDSFQYLFMRKLPPYLQYDQILTIKNYNIITKTIEDYAKLEDKLNFCDNWYPLMRKIIIPVLKKGLGNRVEFFTPISYTIQPWSVNEPHYFKVLFSIGLILNPSEAYQIVDKGPQANEPESKEFRAFWGEKSELRRFKDGSITESCVWCKMEDPAGEKRLICKKICYYLLKRHFNIPEITMHYLAEQFDIAIRTKGSKENDTGESRALNALQTFDKLSKEMRNISSLPLAINTVLGIDSVFRYCDLEAPFPKGKTFKFGEINGIMASKSMTAVFQLSSSGKWPDDIVALRKLKTAFSLQIAQALRSNSTNNVVQVYEDFMYVLTEGFVYKLILVHPKEVHLLRETLAKNKITKLYKDNEQSIALEKQGLMLPKLTSSLHGLHCQYTSFGPAVNIAKRWLYSQMIDNYLWPEECTELIMSFLYLNQNLIQPSMQPQTAFFRFLSYLAYTDFVTEMIVVNFHGTLENDELKALDKRFTSDRVSLPPLCIITSCDYKKYSIWSKKAPSKEILRRVQNIAQNSIQLIEEDLLILSSKKIKPIFTPNFFGYNVIIELLDSVLVPSYTIPVERFTSPNNEFSEKKLQAVDFNAAQLYLSELRKKYDDYALFFYDPCEGTQICVLWKPYSYEKPKVEEGKKKKSLKKLSKVKEKLDLETIIQSFEVIGKGLVTKVEVLSDKLQK</sequence>
<feature type="compositionally biased region" description="Acidic residues" evidence="11">
    <location>
        <begin position="65"/>
        <end position="74"/>
    </location>
</feature>
<evidence type="ECO:0000259" key="13">
    <source>
        <dbReference type="Pfam" id="PF17403"/>
    </source>
</evidence>
<accession>A0A336KUH3</accession>
<comment type="subcellular location">
    <subcellularLocation>
        <location evidence="1">Chromosome</location>
    </subcellularLocation>
    <subcellularLocation>
        <location evidence="2 10">Nucleus</location>
        <location evidence="2 10">Nucleolus</location>
    </subcellularLocation>
</comment>
<dbReference type="InterPro" id="IPR035370">
    <property type="entry name" value="Nrap_D5"/>
</dbReference>
<feature type="compositionally biased region" description="Acidic residues" evidence="11">
    <location>
        <begin position="15"/>
        <end position="45"/>
    </location>
</feature>
<dbReference type="InterPro" id="IPR035082">
    <property type="entry name" value="Nrap_D1"/>
</dbReference>
<dbReference type="Pfam" id="PF17406">
    <property type="entry name" value="Nrap_D5"/>
    <property type="match status" value="1"/>
</dbReference>
<evidence type="ECO:0000259" key="12">
    <source>
        <dbReference type="Pfam" id="PF03813"/>
    </source>
</evidence>
<dbReference type="GO" id="GO:0003723">
    <property type="term" value="F:RNA binding"/>
    <property type="evidence" value="ECO:0007669"/>
    <property type="project" value="UniProtKB-KW"/>
</dbReference>
<dbReference type="PANTHER" id="PTHR17972:SF0">
    <property type="entry name" value="NUCLEOLAR PROTEIN 6"/>
    <property type="match status" value="1"/>
</dbReference>
<dbReference type="Pfam" id="PF17407">
    <property type="entry name" value="Nrap_D6"/>
    <property type="match status" value="1"/>
</dbReference>
<evidence type="ECO:0000313" key="18">
    <source>
        <dbReference type="EMBL" id="SSX08856.1"/>
    </source>
</evidence>
<keyword evidence="6 10" id="KW-0694">RNA-binding</keyword>
<evidence type="ECO:0000256" key="4">
    <source>
        <dbReference type="ARBA" id="ARBA00016437"/>
    </source>
</evidence>
<dbReference type="OMA" id="NPHGGKE"/>
<dbReference type="Pfam" id="PF17403">
    <property type="entry name" value="Nrap_D2"/>
    <property type="match status" value="1"/>
</dbReference>
<keyword evidence="5" id="KW-0158">Chromosome</keyword>
<dbReference type="GO" id="GO:0006364">
    <property type="term" value="P:rRNA processing"/>
    <property type="evidence" value="ECO:0007669"/>
    <property type="project" value="TreeGrafter"/>
</dbReference>
<evidence type="ECO:0000256" key="11">
    <source>
        <dbReference type="SAM" id="MobiDB-lite"/>
    </source>
</evidence>
<evidence type="ECO:0000256" key="9">
    <source>
        <dbReference type="ARBA" id="ARBA00035020"/>
    </source>
</evidence>
<dbReference type="AlphaFoldDB" id="A0A336KUH3"/>
<evidence type="ECO:0000256" key="3">
    <source>
        <dbReference type="ARBA" id="ARBA00006674"/>
    </source>
</evidence>
<comment type="similarity">
    <text evidence="3 10">Belongs to the NRAP family.</text>
</comment>
<name>A0A336KUH3_CULSO</name>
<evidence type="ECO:0000256" key="1">
    <source>
        <dbReference type="ARBA" id="ARBA00004286"/>
    </source>
</evidence>
<evidence type="ECO:0000259" key="15">
    <source>
        <dbReference type="Pfam" id="PF17405"/>
    </source>
</evidence>
<comment type="subunit">
    <text evidence="9">Part of the small subunit (SSU) processome, composed of more than 70 proteins and the RNA chaperone small nucleolar RNA (snoRNA) U3.</text>
</comment>
<dbReference type="Gene3D" id="3.30.70.3030">
    <property type="match status" value="1"/>
</dbReference>
<feature type="domain" description="Nrap protein" evidence="13">
    <location>
        <begin position="348"/>
        <end position="488"/>
    </location>
</feature>
<dbReference type="VEuPathDB" id="VectorBase:CSON000446"/>
<dbReference type="InterPro" id="IPR035371">
    <property type="entry name" value="Nrap_D6"/>
</dbReference>
<evidence type="ECO:0000259" key="17">
    <source>
        <dbReference type="Pfam" id="PF17407"/>
    </source>
</evidence>
<evidence type="ECO:0000256" key="10">
    <source>
        <dbReference type="RuleBase" id="RU364032"/>
    </source>
</evidence>
<keyword evidence="7 10" id="KW-0539">Nucleus</keyword>
<proteinExistence type="inferred from homology"/>
<dbReference type="GO" id="GO:0032040">
    <property type="term" value="C:small-subunit processome"/>
    <property type="evidence" value="ECO:0007669"/>
    <property type="project" value="TreeGrafter"/>
</dbReference>